<gene>
    <name evidence="1" type="ORF">VK70_15515</name>
</gene>
<evidence type="ECO:0000313" key="1">
    <source>
        <dbReference type="EMBL" id="AKG35808.1"/>
    </source>
</evidence>
<proteinExistence type="predicted"/>
<reference evidence="1 2" key="1">
    <citation type="submission" date="2015-03" db="EMBL/GenBank/DDBJ databases">
        <authorList>
            <person name="Abdul Halim M."/>
        </authorList>
    </citation>
    <scope>NUCLEOTIDE SEQUENCE [LARGE SCALE GENOMIC DNA]</scope>
    <source>
        <strain evidence="1 2">ATCC 35681</strain>
    </source>
</reference>
<dbReference type="HOGENOM" id="CLU_1080838_0_0_9"/>
<dbReference type="Proteomes" id="UP000034189">
    <property type="component" value="Chromosome"/>
</dbReference>
<name>A0A0F7FAY6_PAEDU</name>
<dbReference type="AlphaFoldDB" id="A0A0F7FAY6"/>
<protein>
    <submittedName>
        <fullName evidence="1">Uncharacterized protein</fullName>
    </submittedName>
</protein>
<reference evidence="1 2" key="2">
    <citation type="journal article" date="2016" name="Genome Announc.">
        <title>Genome Sequence of a Gram-Positive Diazotroph, Paenibacillus durus Type Strain ATCC 35681.</title>
        <authorList>
            <person name="Halim M.A."/>
            <person name="Rahman A.Y."/>
            <person name="Sim K.S."/>
            <person name="Yam H.C."/>
            <person name="Rahim A.A."/>
            <person name="Ghazali A.H."/>
            <person name="Najimudin N."/>
        </authorList>
    </citation>
    <scope>NUCLEOTIDE SEQUENCE [LARGE SCALE GENOMIC DNA]</scope>
    <source>
        <strain evidence="1 2">ATCC 35681</strain>
    </source>
</reference>
<organism evidence="1 2">
    <name type="scientific">Paenibacillus durus ATCC 35681</name>
    <dbReference type="NCBI Taxonomy" id="1333534"/>
    <lineage>
        <taxon>Bacteria</taxon>
        <taxon>Bacillati</taxon>
        <taxon>Bacillota</taxon>
        <taxon>Bacilli</taxon>
        <taxon>Bacillales</taxon>
        <taxon>Paenibacillaceae</taxon>
        <taxon>Paenibacillus</taxon>
    </lineage>
</organism>
<accession>A0A0F7FAY6</accession>
<sequence length="245" mass="28844">MVCGTDHRLLNAAIKAQIPEMEMPVDVKWDDRDDMDKYALLDFIEFCYSYIVDIKEDDYHSYFRHYHIWFPKTKSERERFRTEVNQILARNGIVFYLDTDGIIKRQLPTQLDAVLQNLNIKSKDNDLNELVNAAVENIRKPKEFDRQIALEKIWDAFERIKTFYNPSNKKASATTLVTNVAGNTQQFETLLDSEFIALTSIGNNYQIRHFETGKIKITSMKQIDYLFYRMIALIDLCMDKVNTEK</sequence>
<evidence type="ECO:0000313" key="2">
    <source>
        <dbReference type="Proteomes" id="UP000034189"/>
    </source>
</evidence>
<dbReference type="PATRIC" id="fig|1333534.5.peg.3417"/>
<dbReference type="EMBL" id="CP011114">
    <property type="protein sequence ID" value="AKG35808.1"/>
    <property type="molecule type" value="Genomic_DNA"/>
</dbReference>